<comment type="caution">
    <text evidence="3">The sequence shown here is derived from an EMBL/GenBank/DDBJ whole genome shotgun (WGS) entry which is preliminary data.</text>
</comment>
<dbReference type="InterPro" id="IPR001279">
    <property type="entry name" value="Metallo-B-lactamas"/>
</dbReference>
<evidence type="ECO:0000256" key="1">
    <source>
        <dbReference type="SAM" id="MobiDB-lite"/>
    </source>
</evidence>
<proteinExistence type="predicted"/>
<evidence type="ECO:0000313" key="4">
    <source>
        <dbReference type="Proteomes" id="UP001470230"/>
    </source>
</evidence>
<dbReference type="Pfam" id="PF12706">
    <property type="entry name" value="Lactamase_B_2"/>
    <property type="match status" value="1"/>
</dbReference>
<protein>
    <recommendedName>
        <fullName evidence="2">Metallo-beta-lactamase domain-containing protein</fullName>
    </recommendedName>
</protein>
<dbReference type="PANTHER" id="PTHR15032">
    <property type="entry name" value="N-ACYL-PHOSPHATIDYLETHANOLAMINE-HYDROLYZING PHOSPHOLIPASE D"/>
    <property type="match status" value="1"/>
</dbReference>
<organism evidence="3 4">
    <name type="scientific">Tritrichomonas musculus</name>
    <dbReference type="NCBI Taxonomy" id="1915356"/>
    <lineage>
        <taxon>Eukaryota</taxon>
        <taxon>Metamonada</taxon>
        <taxon>Parabasalia</taxon>
        <taxon>Tritrichomonadida</taxon>
        <taxon>Tritrichomonadidae</taxon>
        <taxon>Tritrichomonas</taxon>
    </lineage>
</organism>
<evidence type="ECO:0000259" key="2">
    <source>
        <dbReference type="Pfam" id="PF12706"/>
    </source>
</evidence>
<dbReference type="PANTHER" id="PTHR15032:SF4">
    <property type="entry name" value="N-ACYL-PHOSPHATIDYLETHANOLAMINE-HYDROLYZING PHOSPHOLIPASE D"/>
    <property type="match status" value="1"/>
</dbReference>
<dbReference type="Gene3D" id="3.60.15.10">
    <property type="entry name" value="Ribonuclease Z/Hydroxyacylglutathione hydrolase-like"/>
    <property type="match status" value="1"/>
</dbReference>
<dbReference type="InterPro" id="IPR036866">
    <property type="entry name" value="RibonucZ/Hydroxyglut_hydro"/>
</dbReference>
<feature type="region of interest" description="Disordered" evidence="1">
    <location>
        <begin position="70"/>
        <end position="89"/>
    </location>
</feature>
<dbReference type="Proteomes" id="UP001470230">
    <property type="component" value="Unassembled WGS sequence"/>
</dbReference>
<name>A0ABR2K6M3_9EUKA</name>
<accession>A0ABR2K6M3</accession>
<gene>
    <name evidence="3" type="ORF">M9Y10_041936</name>
</gene>
<dbReference type="SUPFAM" id="SSF56281">
    <property type="entry name" value="Metallo-hydrolase/oxidoreductase"/>
    <property type="match status" value="1"/>
</dbReference>
<evidence type="ECO:0000313" key="3">
    <source>
        <dbReference type="EMBL" id="KAK8886473.1"/>
    </source>
</evidence>
<dbReference type="EMBL" id="JAPFFF010000007">
    <property type="protein sequence ID" value="KAK8886473.1"/>
    <property type="molecule type" value="Genomic_DNA"/>
</dbReference>
<feature type="domain" description="Metallo-beta-lactamase" evidence="2">
    <location>
        <begin position="126"/>
        <end position="352"/>
    </location>
</feature>
<sequence length="411" mass="47101">MEYSLNPINLHNYDSSHFDGKHYNNEPGTPYNFYSYEGKSTDFLNFFFNTDCTTKLPSRNPKNDFLAFNSNNNSNQSHDIQKNNEDSLQEGGSIYDDDINICPNVVAHCWNIGHATILIQLNNFFIITDPIFESYASPAPGFIIRSTPAACSISELPPIDIILISHNHYDHMNKPSIQKIKEKNPKAVILCPLNLGQRYLNKWKIKNYIEFDWRQYIDFHKSNSNFRPMNSNISNMVPNLVSDKDTLRITCMPARHASARNGFDWDEVLWCSWLLNFNDNLISIYFPGDTAVGPHFSEIYEQNNNKCPLDLLLCPIGPQLPSEMMRNVHLDGVEGKQMSEDIHAKTVVPIHHGVFPLGFKPEKTDLEIAVDAWNQGNSQNDLICWKIGGRVDYDTRLRKFVASDDEQIMNS</sequence>
<reference evidence="3 4" key="1">
    <citation type="submission" date="2024-04" db="EMBL/GenBank/DDBJ databases">
        <title>Tritrichomonas musculus Genome.</title>
        <authorList>
            <person name="Alves-Ferreira E."/>
            <person name="Grigg M."/>
            <person name="Lorenzi H."/>
            <person name="Galac M."/>
        </authorList>
    </citation>
    <scope>NUCLEOTIDE SEQUENCE [LARGE SCALE GENOMIC DNA]</scope>
    <source>
        <strain evidence="3 4">EAF2021</strain>
    </source>
</reference>
<keyword evidence="4" id="KW-1185">Reference proteome</keyword>